<dbReference type="OrthoDB" id="244933at2"/>
<feature type="transmembrane region" description="Helical" evidence="1">
    <location>
        <begin position="260"/>
        <end position="280"/>
    </location>
</feature>
<dbReference type="Proteomes" id="UP000318538">
    <property type="component" value="Chromosome"/>
</dbReference>
<feature type="transmembrane region" description="Helical" evidence="1">
    <location>
        <begin position="189"/>
        <end position="212"/>
    </location>
</feature>
<dbReference type="EMBL" id="CP036525">
    <property type="protein sequence ID" value="QDT01987.1"/>
    <property type="molecule type" value="Genomic_DNA"/>
</dbReference>
<name>A0A517N4C7_9BACT</name>
<dbReference type="AlphaFoldDB" id="A0A517N4C7"/>
<feature type="transmembrane region" description="Helical" evidence="1">
    <location>
        <begin position="146"/>
        <end position="169"/>
    </location>
</feature>
<proteinExistence type="predicted"/>
<evidence type="ECO:0000313" key="2">
    <source>
        <dbReference type="EMBL" id="QDT01987.1"/>
    </source>
</evidence>
<feature type="transmembrane region" description="Helical" evidence="1">
    <location>
        <begin position="224"/>
        <end position="248"/>
    </location>
</feature>
<dbReference type="RefSeq" id="WP_145167774.1">
    <property type="nucleotide sequence ID" value="NZ_CP036525.1"/>
</dbReference>
<keyword evidence="3" id="KW-1185">Reference proteome</keyword>
<keyword evidence="1" id="KW-0472">Membrane</keyword>
<sequence length="288" mass="31543">MDQPSQGHLDLRSQALSAVGPWPFTTRVALEIGGVIRQRTSRSHRKRVSEACSSHSASPDSWARISHRLNLWIGSVFAIGALLFAVASGLALMPAIAGHVFDQPRINAIYFAGSIPFTIAAWLQLYQAANAGELDSGTVDSDRRFLFGWFPHRIGWTSSALQFMGTVLFNLNTLDAMLPTLNWFQQDLLIWLPDFAGSVLFLVSGYLAFIETCHRYWAWKPRSLAWWIVFINLAGCVGFMSSAVFAWVSPGAANPEFATFATMLTLQGAVCFLVGALLMLPEAGIGSA</sequence>
<feature type="transmembrane region" description="Helical" evidence="1">
    <location>
        <begin position="71"/>
        <end position="96"/>
    </location>
</feature>
<evidence type="ECO:0008006" key="4">
    <source>
        <dbReference type="Google" id="ProtNLM"/>
    </source>
</evidence>
<gene>
    <name evidence="2" type="ORF">K227x_03580</name>
</gene>
<organism evidence="2 3">
    <name type="scientific">Rubripirellula lacrimiformis</name>
    <dbReference type="NCBI Taxonomy" id="1930273"/>
    <lineage>
        <taxon>Bacteria</taxon>
        <taxon>Pseudomonadati</taxon>
        <taxon>Planctomycetota</taxon>
        <taxon>Planctomycetia</taxon>
        <taxon>Pirellulales</taxon>
        <taxon>Pirellulaceae</taxon>
        <taxon>Rubripirellula</taxon>
    </lineage>
</organism>
<dbReference type="KEGG" id="rlc:K227x_03580"/>
<protein>
    <recommendedName>
        <fullName evidence="4">YrhK domain-containing protein</fullName>
    </recommendedName>
</protein>
<keyword evidence="1" id="KW-1133">Transmembrane helix</keyword>
<evidence type="ECO:0000256" key="1">
    <source>
        <dbReference type="SAM" id="Phobius"/>
    </source>
</evidence>
<reference evidence="2 3" key="1">
    <citation type="submission" date="2019-02" db="EMBL/GenBank/DDBJ databases">
        <title>Deep-cultivation of Planctomycetes and their phenomic and genomic characterization uncovers novel biology.</title>
        <authorList>
            <person name="Wiegand S."/>
            <person name="Jogler M."/>
            <person name="Boedeker C."/>
            <person name="Pinto D."/>
            <person name="Vollmers J."/>
            <person name="Rivas-Marin E."/>
            <person name="Kohn T."/>
            <person name="Peeters S.H."/>
            <person name="Heuer A."/>
            <person name="Rast P."/>
            <person name="Oberbeckmann S."/>
            <person name="Bunk B."/>
            <person name="Jeske O."/>
            <person name="Meyerdierks A."/>
            <person name="Storesund J.E."/>
            <person name="Kallscheuer N."/>
            <person name="Luecker S."/>
            <person name="Lage O.M."/>
            <person name="Pohl T."/>
            <person name="Merkel B.J."/>
            <person name="Hornburger P."/>
            <person name="Mueller R.-W."/>
            <person name="Bruemmer F."/>
            <person name="Labrenz M."/>
            <person name="Spormann A.M."/>
            <person name="Op den Camp H."/>
            <person name="Overmann J."/>
            <person name="Amann R."/>
            <person name="Jetten M.S.M."/>
            <person name="Mascher T."/>
            <person name="Medema M.H."/>
            <person name="Devos D.P."/>
            <person name="Kaster A.-K."/>
            <person name="Ovreas L."/>
            <person name="Rohde M."/>
            <person name="Galperin M.Y."/>
            <person name="Jogler C."/>
        </authorList>
    </citation>
    <scope>NUCLEOTIDE SEQUENCE [LARGE SCALE GENOMIC DNA]</scope>
    <source>
        <strain evidence="2 3">K22_7</strain>
    </source>
</reference>
<keyword evidence="1" id="KW-0812">Transmembrane</keyword>
<feature type="transmembrane region" description="Helical" evidence="1">
    <location>
        <begin position="108"/>
        <end position="126"/>
    </location>
</feature>
<evidence type="ECO:0000313" key="3">
    <source>
        <dbReference type="Proteomes" id="UP000318538"/>
    </source>
</evidence>
<accession>A0A517N4C7</accession>